<evidence type="ECO:0000256" key="5">
    <source>
        <dbReference type="ARBA" id="ARBA00022801"/>
    </source>
</evidence>
<evidence type="ECO:0000256" key="7">
    <source>
        <dbReference type="ARBA" id="ARBA00023049"/>
    </source>
</evidence>
<comment type="caution">
    <text evidence="11">The sequence shown here is derived from an EMBL/GenBank/DDBJ whole genome shotgun (WGS) entry which is preliminary data.</text>
</comment>
<dbReference type="Proteomes" id="UP001149142">
    <property type="component" value="Unassembled WGS sequence"/>
</dbReference>
<keyword evidence="7" id="KW-0482">Metalloprotease</keyword>
<dbReference type="EMBL" id="JAPFGC010000002">
    <property type="protein sequence ID" value="MDA0177843.1"/>
    <property type="molecule type" value="Genomic_DNA"/>
</dbReference>
<dbReference type="Pfam" id="PF05572">
    <property type="entry name" value="Peptidase_M43"/>
    <property type="match status" value="1"/>
</dbReference>
<dbReference type="SMART" id="SM00137">
    <property type="entry name" value="MAM"/>
    <property type="match status" value="1"/>
</dbReference>
<keyword evidence="4 9" id="KW-0732">Signal</keyword>
<evidence type="ECO:0000256" key="4">
    <source>
        <dbReference type="ARBA" id="ARBA00022729"/>
    </source>
</evidence>
<evidence type="ECO:0000256" key="1">
    <source>
        <dbReference type="ARBA" id="ARBA00008721"/>
    </source>
</evidence>
<dbReference type="InterPro" id="IPR024079">
    <property type="entry name" value="MetalloPept_cat_dom_sf"/>
</dbReference>
<dbReference type="Pfam" id="PF18962">
    <property type="entry name" value="Por_Secre_tail"/>
    <property type="match status" value="1"/>
</dbReference>
<evidence type="ECO:0000313" key="11">
    <source>
        <dbReference type="EMBL" id="MDA0177843.1"/>
    </source>
</evidence>
<dbReference type="Pfam" id="PF16403">
    <property type="entry name" value="Bact_surface_Ig-like"/>
    <property type="match status" value="1"/>
</dbReference>
<dbReference type="RefSeq" id="WP_270005603.1">
    <property type="nucleotide sequence ID" value="NZ_JAPFGC010000002.1"/>
</dbReference>
<evidence type="ECO:0000313" key="12">
    <source>
        <dbReference type="Proteomes" id="UP001149142"/>
    </source>
</evidence>
<dbReference type="Pfam" id="PF20009">
    <property type="entry name" value="GEVED"/>
    <property type="match status" value="1"/>
</dbReference>
<dbReference type="PANTHER" id="PTHR47466:SF1">
    <property type="entry name" value="METALLOPROTEASE MEP1 (AFU_ORTHOLOGUE AFUA_1G07730)-RELATED"/>
    <property type="match status" value="1"/>
</dbReference>
<dbReference type="InterPro" id="IPR026444">
    <property type="entry name" value="Secre_tail"/>
</dbReference>
<evidence type="ECO:0000256" key="8">
    <source>
        <dbReference type="ARBA" id="ARBA00023157"/>
    </source>
</evidence>
<proteinExistence type="inferred from homology"/>
<feature type="signal peptide" evidence="9">
    <location>
        <begin position="1"/>
        <end position="20"/>
    </location>
</feature>
<dbReference type="Gene3D" id="2.60.120.200">
    <property type="match status" value="1"/>
</dbReference>
<dbReference type="PROSITE" id="PS50060">
    <property type="entry name" value="MAM_2"/>
    <property type="match status" value="1"/>
</dbReference>
<keyword evidence="12" id="KW-1185">Reference proteome</keyword>
<dbReference type="InterPro" id="IPR045474">
    <property type="entry name" value="GEVED"/>
</dbReference>
<gene>
    <name evidence="11" type="ORF">OOZ35_10105</name>
</gene>
<dbReference type="PANTHER" id="PTHR47466">
    <property type="match status" value="1"/>
</dbReference>
<dbReference type="InterPro" id="IPR013783">
    <property type="entry name" value="Ig-like_fold"/>
</dbReference>
<accession>A0ABT4S186</accession>
<comment type="similarity">
    <text evidence="1">Belongs to the peptidase M43B family.</text>
</comment>
<keyword evidence="8" id="KW-1015">Disulfide bond</keyword>
<dbReference type="InterPro" id="IPR008754">
    <property type="entry name" value="Peptidase_M43"/>
</dbReference>
<dbReference type="NCBIfam" id="TIGR04183">
    <property type="entry name" value="Por_Secre_tail"/>
    <property type="match status" value="1"/>
</dbReference>
<evidence type="ECO:0000256" key="3">
    <source>
        <dbReference type="ARBA" id="ARBA00022723"/>
    </source>
</evidence>
<organism evidence="11 12">
    <name type="scientific">Mesoflavibacter profundi</name>
    <dbReference type="NCBI Taxonomy" id="2708110"/>
    <lineage>
        <taxon>Bacteria</taxon>
        <taxon>Pseudomonadati</taxon>
        <taxon>Bacteroidota</taxon>
        <taxon>Flavobacteriia</taxon>
        <taxon>Flavobacteriales</taxon>
        <taxon>Flavobacteriaceae</taxon>
        <taxon>Mesoflavibacter</taxon>
    </lineage>
</organism>
<keyword evidence="6" id="KW-0862">Zinc</keyword>
<dbReference type="CDD" id="cd04275">
    <property type="entry name" value="ZnMc_pappalysin_like"/>
    <property type="match status" value="1"/>
</dbReference>
<dbReference type="SUPFAM" id="SSF55486">
    <property type="entry name" value="Metalloproteases ('zincins'), catalytic domain"/>
    <property type="match status" value="1"/>
</dbReference>
<dbReference type="CDD" id="cd06263">
    <property type="entry name" value="MAM"/>
    <property type="match status" value="1"/>
</dbReference>
<keyword evidence="5" id="KW-0378">Hydrolase</keyword>
<dbReference type="SUPFAM" id="SSF49899">
    <property type="entry name" value="Concanavalin A-like lectins/glucanases"/>
    <property type="match status" value="1"/>
</dbReference>
<feature type="chain" id="PRO_5046664355" evidence="9">
    <location>
        <begin position="21"/>
        <end position="952"/>
    </location>
</feature>
<evidence type="ECO:0000256" key="9">
    <source>
        <dbReference type="SAM" id="SignalP"/>
    </source>
</evidence>
<feature type="domain" description="MAM" evidence="10">
    <location>
        <begin position="593"/>
        <end position="760"/>
    </location>
</feature>
<dbReference type="Gene3D" id="3.40.390.10">
    <property type="entry name" value="Collagenase (Catalytic Domain)"/>
    <property type="match status" value="1"/>
</dbReference>
<sequence>MKKTITLSFLSLFFVVFSYAQQRECATMENLEYRKQQDPKLEQRMAQIEAFTQTKIEQMQNNSNRVDGSIITLPVVVHVLYRNSTENISVAQIQSQLDVLNEDFRRTNPDADNTWSQAADTEIQFCLVTVDPNGNATTGITRKQVTRQDWGTSDDMKRSSTGGVDPWDTSQYLNMWIVPRMTSGGSTILGYAQFPGGNAATDGVVMAYNYFGRVGSVSAPFDGGRTTTHEVGHYLNLRHIWGDANCGNDFVSDTPTHQTANYGCPTGQTSCGSTDMPQNYMDYSDDSCMNLFTQGQKNRMRAVLEAGGVRRSLALSDKCGAAPQPTCNDGVQNGDETGVDCGGSCAPCQTGPQYCASQGNNVNDEYISRVQLANIDNASGAQTYSDFTSISTDLSKGSGYTVTVTPTWTGTTYAEGYSVWIDYNQDGDFTDSGEQVWTNAATQTSPVSGSFSVPASATNGATRMRVSMKYNGIPTSCEAFSYGEVEDYTVNIITGTPDTTPPVITLTGASTINLEVGDTYTELGATATDNQDGDISSSIVITGTVNTNAAGTYTRFYNVSDSAGNAASQVTRTVIVTQPTTGSCSGGISAFPYSESFENTLGAWTQSTSDDFNWTVDANGTPSSNTGPSSASAGTYYVYMESSSPNYSTKRAILNSPCFDLSAESQATFSFDYHMYGATSMGSLALQASDNNGASWTNVWNQSGNQGNSWQTATVDLSAYVGGTVQLRFNGVTGTTWQGDMAVDAINLSTSGGGNAGCSNVTLSITFDNYPEETAWTLTNNSGQTVASGGTYGSQADGSTLNIPIGCLDDGCYNFTITDAYGDGICCSYGNGSYTLTNTDTGATLASGGSFTSSETTNFCLTNNAKSFTSTVTSSSQSNNQFLVYPNPVKQSLNIELIGFEAQTYEIKNMLGQTVLKGKFTSNIDVAKFDAGVYILQVNIGEKSKIKRFIKE</sequence>
<evidence type="ECO:0000259" key="10">
    <source>
        <dbReference type="PROSITE" id="PS50060"/>
    </source>
</evidence>
<dbReference type="InterPro" id="IPR013320">
    <property type="entry name" value="ConA-like_dom_sf"/>
</dbReference>
<dbReference type="Pfam" id="PF00629">
    <property type="entry name" value="MAM"/>
    <property type="match status" value="1"/>
</dbReference>
<keyword evidence="3" id="KW-0479">Metal-binding</keyword>
<dbReference type="InterPro" id="IPR000998">
    <property type="entry name" value="MAM_dom"/>
</dbReference>
<dbReference type="InterPro" id="IPR032179">
    <property type="entry name" value="Cry22Aa_Ig-like"/>
</dbReference>
<protein>
    <submittedName>
        <fullName evidence="11">DUF5011 domain-containing protein</fullName>
    </submittedName>
</protein>
<dbReference type="Gene3D" id="2.60.40.10">
    <property type="entry name" value="Immunoglobulins"/>
    <property type="match status" value="1"/>
</dbReference>
<evidence type="ECO:0000256" key="2">
    <source>
        <dbReference type="ARBA" id="ARBA00022670"/>
    </source>
</evidence>
<name>A0ABT4S186_9FLAO</name>
<evidence type="ECO:0000256" key="6">
    <source>
        <dbReference type="ARBA" id="ARBA00022833"/>
    </source>
</evidence>
<keyword evidence="2" id="KW-0645">Protease</keyword>
<reference evidence="11" key="1">
    <citation type="submission" date="2022-11" db="EMBL/GenBank/DDBJ databases">
        <title>Refractory cell wall polysaccharides provide important carbon source for microbial heterotrophs in the hadal ocean.</title>
        <authorList>
            <person name="Zhu X."/>
        </authorList>
    </citation>
    <scope>NUCLEOTIDE SEQUENCE</scope>
    <source>
        <strain evidence="11">MTRN7</strain>
    </source>
</reference>